<protein>
    <submittedName>
        <fullName evidence="1">Uncharacterized protein</fullName>
    </submittedName>
</protein>
<sequence>MSVWAAIVLVVLIVVVARAYHVRRGNGLADEERSALEQERDEARREREALKKRLEVLERIATDPARRTADEIEKLRDE</sequence>
<evidence type="ECO:0000313" key="2">
    <source>
        <dbReference type="Proteomes" id="UP000053070"/>
    </source>
</evidence>
<comment type="caution">
    <text evidence="1">The sequence shown here is derived from an EMBL/GenBank/DDBJ whole genome shotgun (WGS) entry which is preliminary data.</text>
</comment>
<dbReference type="Proteomes" id="UP000053070">
    <property type="component" value="Unassembled WGS sequence"/>
</dbReference>
<gene>
    <name evidence="1" type="ORF">AAW01_05535</name>
</gene>
<dbReference type="RefSeq" id="WP_047006239.1">
    <property type="nucleotide sequence ID" value="NZ_CP018097.1"/>
</dbReference>
<reference evidence="1 2" key="1">
    <citation type="submission" date="2015-04" db="EMBL/GenBank/DDBJ databases">
        <title>The draft genome sequence of Erythrobacr gangjinensis K7-2.</title>
        <authorList>
            <person name="Zhuang L."/>
            <person name="Liu Y."/>
            <person name="Shao Z."/>
        </authorList>
    </citation>
    <scope>NUCLEOTIDE SEQUENCE [LARGE SCALE GENOMIC DNA]</scope>
    <source>
        <strain evidence="1 2">K7-2</strain>
    </source>
</reference>
<dbReference type="PATRIC" id="fig|502682.8.peg.1133"/>
<proteinExistence type="predicted"/>
<accession>A0A0G9MRM5</accession>
<dbReference type="KEGG" id="egn:BMF35_a0107"/>
<keyword evidence="2" id="KW-1185">Reference proteome</keyword>
<organism evidence="1 2">
    <name type="scientific">Aurantiacibacter gangjinensis</name>
    <dbReference type="NCBI Taxonomy" id="502682"/>
    <lineage>
        <taxon>Bacteria</taxon>
        <taxon>Pseudomonadati</taxon>
        <taxon>Pseudomonadota</taxon>
        <taxon>Alphaproteobacteria</taxon>
        <taxon>Sphingomonadales</taxon>
        <taxon>Erythrobacteraceae</taxon>
        <taxon>Aurantiacibacter</taxon>
    </lineage>
</organism>
<dbReference type="STRING" id="502682.BMF35_a0107"/>
<name>A0A0G9MRM5_9SPHN</name>
<dbReference type="AlphaFoldDB" id="A0A0G9MRM5"/>
<evidence type="ECO:0000313" key="1">
    <source>
        <dbReference type="EMBL" id="KLE33391.1"/>
    </source>
</evidence>
<dbReference type="EMBL" id="LBHC01000001">
    <property type="protein sequence ID" value="KLE33391.1"/>
    <property type="molecule type" value="Genomic_DNA"/>
</dbReference>